<accession>A0A4Q7NSU5</accession>
<protein>
    <submittedName>
        <fullName evidence="1">Uncharacterized protein</fullName>
    </submittedName>
</protein>
<organism evidence="1 2">
    <name type="scientific">Motilibacter rhizosphaerae</name>
    <dbReference type="NCBI Taxonomy" id="598652"/>
    <lineage>
        <taxon>Bacteria</taxon>
        <taxon>Bacillati</taxon>
        <taxon>Actinomycetota</taxon>
        <taxon>Actinomycetes</taxon>
        <taxon>Motilibacterales</taxon>
        <taxon>Motilibacteraceae</taxon>
        <taxon>Motilibacter</taxon>
    </lineage>
</organism>
<gene>
    <name evidence="1" type="ORF">EV189_2010</name>
</gene>
<dbReference type="EMBL" id="SGXD01000002">
    <property type="protein sequence ID" value="RZS90226.1"/>
    <property type="molecule type" value="Genomic_DNA"/>
</dbReference>
<dbReference type="Proteomes" id="UP000293638">
    <property type="component" value="Unassembled WGS sequence"/>
</dbReference>
<keyword evidence="2" id="KW-1185">Reference proteome</keyword>
<name>A0A4Q7NSU5_9ACTN</name>
<dbReference type="AlphaFoldDB" id="A0A4Q7NSU5"/>
<comment type="caution">
    <text evidence="1">The sequence shown here is derived from an EMBL/GenBank/DDBJ whole genome shotgun (WGS) entry which is preliminary data.</text>
</comment>
<evidence type="ECO:0000313" key="1">
    <source>
        <dbReference type="EMBL" id="RZS90226.1"/>
    </source>
</evidence>
<reference evidence="1 2" key="1">
    <citation type="submission" date="2019-02" db="EMBL/GenBank/DDBJ databases">
        <title>Genomic Encyclopedia of Type Strains, Phase IV (KMG-IV): sequencing the most valuable type-strain genomes for metagenomic binning, comparative biology and taxonomic classification.</title>
        <authorList>
            <person name="Goeker M."/>
        </authorList>
    </citation>
    <scope>NUCLEOTIDE SEQUENCE [LARGE SCALE GENOMIC DNA]</scope>
    <source>
        <strain evidence="1 2">DSM 45622</strain>
    </source>
</reference>
<evidence type="ECO:0000313" key="2">
    <source>
        <dbReference type="Proteomes" id="UP000293638"/>
    </source>
</evidence>
<sequence length="106" mass="11296">MAVEVRTRWLLGGLAALVAALVVAVGVLAHQVSDLRDEVAAQPTPVVQGGGIREVGPDQLDPRLCALLERFALADRIDVRNDLGADDADISDCDVAAEKVWLARKQ</sequence>
<proteinExistence type="predicted"/>
<dbReference type="RefSeq" id="WP_231116235.1">
    <property type="nucleotide sequence ID" value="NZ_SGXD01000002.1"/>
</dbReference>